<proteinExistence type="predicted"/>
<dbReference type="EMBL" id="FOYL01000001">
    <property type="protein sequence ID" value="SFR00002.1"/>
    <property type="molecule type" value="Genomic_DNA"/>
</dbReference>
<evidence type="ECO:0008006" key="3">
    <source>
        <dbReference type="Google" id="ProtNLM"/>
    </source>
</evidence>
<evidence type="ECO:0000313" key="1">
    <source>
        <dbReference type="EMBL" id="SFR00002.1"/>
    </source>
</evidence>
<name>A0A1I6D3S8_9PSEU</name>
<dbReference type="Proteomes" id="UP000198583">
    <property type="component" value="Unassembled WGS sequence"/>
</dbReference>
<evidence type="ECO:0000313" key="2">
    <source>
        <dbReference type="Proteomes" id="UP000198583"/>
    </source>
</evidence>
<protein>
    <recommendedName>
        <fullName evidence="3">DUF3558 domain-containing protein</fullName>
    </recommendedName>
</protein>
<accession>A0A1I6D3S8</accession>
<organism evidence="1 2">
    <name type="scientific">Lentzea waywayandensis</name>
    <dbReference type="NCBI Taxonomy" id="84724"/>
    <lineage>
        <taxon>Bacteria</taxon>
        <taxon>Bacillati</taxon>
        <taxon>Actinomycetota</taxon>
        <taxon>Actinomycetes</taxon>
        <taxon>Pseudonocardiales</taxon>
        <taxon>Pseudonocardiaceae</taxon>
        <taxon>Lentzea</taxon>
    </lineage>
</organism>
<keyword evidence="2" id="KW-1185">Reference proteome</keyword>
<reference evidence="2" key="1">
    <citation type="submission" date="2016-10" db="EMBL/GenBank/DDBJ databases">
        <authorList>
            <person name="Varghese N."/>
            <person name="Submissions S."/>
        </authorList>
    </citation>
    <scope>NUCLEOTIDE SEQUENCE [LARGE SCALE GENOMIC DNA]</scope>
    <source>
        <strain evidence="2">DSM 44232</strain>
    </source>
</reference>
<dbReference type="PROSITE" id="PS51257">
    <property type="entry name" value="PROKAR_LIPOPROTEIN"/>
    <property type="match status" value="1"/>
</dbReference>
<sequence length="170" mass="18132">MRRWNLGEQVRIRFAGVLAALAFVAACGTDVPAGLADKVESGCPGLLKPEPLAVITKGFVVSEVNSVETNGCQVFVSTGKQVLSLGLVAYASQEESERLTPMLCASGVLDSETKSCEAGQPGDEGLSVHAVAGRWNVRVHVYELSVNDEIKEAVQQIIEDLRSSDKTRNS</sequence>
<dbReference type="AlphaFoldDB" id="A0A1I6D3S8"/>
<gene>
    <name evidence="1" type="ORF">SAMN04488564_101988</name>
</gene>